<feature type="domain" description="UspA" evidence="2">
    <location>
        <begin position="2"/>
        <end position="130"/>
    </location>
</feature>
<evidence type="ECO:0000313" key="4">
    <source>
        <dbReference type="Proteomes" id="UP001501326"/>
    </source>
</evidence>
<dbReference type="EMBL" id="BAAARN010000003">
    <property type="protein sequence ID" value="GAA2738043.1"/>
    <property type="molecule type" value="Genomic_DNA"/>
</dbReference>
<dbReference type="Proteomes" id="UP001501326">
    <property type="component" value="Unassembled WGS sequence"/>
</dbReference>
<sequence length="137" mass="14784">MTMAIVVGFVPSPEGRAALTRAIEEARLRGRRLIVLNASRGDALVDSRYASSSDWDAVKTQLEESGVEHEVTQHVEAKDPADQILKVAAQTNAELIVIGLRRRTPVGKLIMGSAAQTILLEADAPVLSVKAAREDEK</sequence>
<dbReference type="CDD" id="cd00293">
    <property type="entry name" value="USP-like"/>
    <property type="match status" value="1"/>
</dbReference>
<evidence type="ECO:0000259" key="2">
    <source>
        <dbReference type="Pfam" id="PF00582"/>
    </source>
</evidence>
<dbReference type="InterPro" id="IPR014729">
    <property type="entry name" value="Rossmann-like_a/b/a_fold"/>
</dbReference>
<keyword evidence="4" id="KW-1185">Reference proteome</keyword>
<dbReference type="InterPro" id="IPR006016">
    <property type="entry name" value="UspA"/>
</dbReference>
<dbReference type="PANTHER" id="PTHR46268">
    <property type="entry name" value="STRESS RESPONSE PROTEIN NHAX"/>
    <property type="match status" value="1"/>
</dbReference>
<dbReference type="Pfam" id="PF00582">
    <property type="entry name" value="Usp"/>
    <property type="match status" value="1"/>
</dbReference>
<comment type="caution">
    <text evidence="3">The sequence shown here is derived from an EMBL/GenBank/DDBJ whole genome shotgun (WGS) entry which is preliminary data.</text>
</comment>
<proteinExistence type="inferred from homology"/>
<accession>A0ABN3UTM5</accession>
<dbReference type="PRINTS" id="PR01438">
    <property type="entry name" value="UNVRSLSTRESS"/>
</dbReference>
<reference evidence="3 4" key="1">
    <citation type="journal article" date="2019" name="Int. J. Syst. Evol. Microbiol.">
        <title>The Global Catalogue of Microorganisms (GCM) 10K type strain sequencing project: providing services to taxonomists for standard genome sequencing and annotation.</title>
        <authorList>
            <consortium name="The Broad Institute Genomics Platform"/>
            <consortium name="The Broad Institute Genome Sequencing Center for Infectious Disease"/>
            <person name="Wu L."/>
            <person name="Ma J."/>
        </authorList>
    </citation>
    <scope>NUCLEOTIDE SEQUENCE [LARGE SCALE GENOMIC DNA]</scope>
    <source>
        <strain evidence="3 4">JCM 16378</strain>
    </source>
</reference>
<dbReference type="InterPro" id="IPR006015">
    <property type="entry name" value="Universal_stress_UspA"/>
</dbReference>
<comment type="similarity">
    <text evidence="1">Belongs to the universal stress protein A family.</text>
</comment>
<evidence type="ECO:0000313" key="3">
    <source>
        <dbReference type="EMBL" id="GAA2738043.1"/>
    </source>
</evidence>
<dbReference type="SUPFAM" id="SSF52402">
    <property type="entry name" value="Adenine nucleotide alpha hydrolases-like"/>
    <property type="match status" value="1"/>
</dbReference>
<dbReference type="PANTHER" id="PTHR46268:SF6">
    <property type="entry name" value="UNIVERSAL STRESS PROTEIN UP12"/>
    <property type="match status" value="1"/>
</dbReference>
<name>A0ABN3UTM5_9MICO</name>
<evidence type="ECO:0000256" key="1">
    <source>
        <dbReference type="ARBA" id="ARBA00008791"/>
    </source>
</evidence>
<protein>
    <submittedName>
        <fullName evidence="3">Universal stress protein</fullName>
    </submittedName>
</protein>
<organism evidence="3 4">
    <name type="scientific">Pedococcus aerophilus</name>
    <dbReference type="NCBI Taxonomy" id="436356"/>
    <lineage>
        <taxon>Bacteria</taxon>
        <taxon>Bacillati</taxon>
        <taxon>Actinomycetota</taxon>
        <taxon>Actinomycetes</taxon>
        <taxon>Micrococcales</taxon>
        <taxon>Intrasporangiaceae</taxon>
        <taxon>Pedococcus</taxon>
    </lineage>
</organism>
<gene>
    <name evidence="3" type="ORF">GCM10009867_27680</name>
</gene>
<dbReference type="Gene3D" id="3.40.50.620">
    <property type="entry name" value="HUPs"/>
    <property type="match status" value="1"/>
</dbReference>